<accession>A0A8J5CVK1</accession>
<dbReference type="GO" id="GO:0031594">
    <property type="term" value="C:neuromuscular junction"/>
    <property type="evidence" value="ECO:0007669"/>
    <property type="project" value="TreeGrafter"/>
</dbReference>
<evidence type="ECO:0000256" key="2">
    <source>
        <dbReference type="ARBA" id="ARBA00022443"/>
    </source>
</evidence>
<comment type="subcellular location">
    <subcellularLocation>
        <location evidence="1">Cell projection</location>
    </subcellularLocation>
</comment>
<dbReference type="SUPFAM" id="SSF50044">
    <property type="entry name" value="SH3-domain"/>
    <property type="match status" value="2"/>
</dbReference>
<dbReference type="InterPro" id="IPR035460">
    <property type="entry name" value="FCHSD_SH3_1"/>
</dbReference>
<dbReference type="InterPro" id="IPR036028">
    <property type="entry name" value="SH3-like_dom_sf"/>
</dbReference>
<keyword evidence="3" id="KW-0597">Phosphoprotein</keyword>
<dbReference type="GO" id="GO:0007274">
    <property type="term" value="P:neuromuscular synaptic transmission"/>
    <property type="evidence" value="ECO:0007669"/>
    <property type="project" value="TreeGrafter"/>
</dbReference>
<dbReference type="Proteomes" id="UP000770661">
    <property type="component" value="Unassembled WGS sequence"/>
</dbReference>
<evidence type="ECO:0000259" key="9">
    <source>
        <dbReference type="PROSITE" id="PS50002"/>
    </source>
</evidence>
<dbReference type="Pfam" id="PF07653">
    <property type="entry name" value="SH3_2"/>
    <property type="match status" value="1"/>
</dbReference>
<evidence type="ECO:0000256" key="8">
    <source>
        <dbReference type="SAM" id="MobiDB-lite"/>
    </source>
</evidence>
<evidence type="ECO:0000256" key="7">
    <source>
        <dbReference type="PROSITE-ProRule" id="PRU00192"/>
    </source>
</evidence>
<keyword evidence="4" id="KW-0175">Coiled coil</keyword>
<dbReference type="EMBL" id="JACEEZ010011919">
    <property type="protein sequence ID" value="KAG0721050.1"/>
    <property type="molecule type" value="Genomic_DNA"/>
</dbReference>
<keyword evidence="11" id="KW-1185">Reference proteome</keyword>
<feature type="region of interest" description="Disordered" evidence="8">
    <location>
        <begin position="267"/>
        <end position="304"/>
    </location>
</feature>
<dbReference type="PRINTS" id="PR00452">
    <property type="entry name" value="SH3DOMAIN"/>
</dbReference>
<dbReference type="InterPro" id="IPR001452">
    <property type="entry name" value="SH3_domain"/>
</dbReference>
<evidence type="ECO:0000313" key="10">
    <source>
        <dbReference type="EMBL" id="KAG0721050.1"/>
    </source>
</evidence>
<dbReference type="Pfam" id="PF00018">
    <property type="entry name" value="SH3_1"/>
    <property type="match status" value="1"/>
</dbReference>
<evidence type="ECO:0000256" key="5">
    <source>
        <dbReference type="ARBA" id="ARBA00023121"/>
    </source>
</evidence>
<dbReference type="GO" id="GO:0055037">
    <property type="term" value="C:recycling endosome"/>
    <property type="evidence" value="ECO:0007669"/>
    <property type="project" value="TreeGrafter"/>
</dbReference>
<feature type="region of interest" description="Disordered" evidence="8">
    <location>
        <begin position="488"/>
        <end position="516"/>
    </location>
</feature>
<dbReference type="OrthoDB" id="10065861at2759"/>
<evidence type="ECO:0000256" key="3">
    <source>
        <dbReference type="ARBA" id="ARBA00022553"/>
    </source>
</evidence>
<dbReference type="AlphaFoldDB" id="A0A8J5CVK1"/>
<feature type="domain" description="SH3" evidence="9">
    <location>
        <begin position="29"/>
        <end position="90"/>
    </location>
</feature>
<feature type="region of interest" description="Disordered" evidence="8">
    <location>
        <begin position="537"/>
        <end position="616"/>
    </location>
</feature>
<keyword evidence="2 7" id="KW-0728">SH3 domain</keyword>
<dbReference type="PROSITE" id="PS50002">
    <property type="entry name" value="SH3"/>
    <property type="match status" value="2"/>
</dbReference>
<feature type="compositionally biased region" description="Polar residues" evidence="8">
    <location>
        <begin position="537"/>
        <end position="551"/>
    </location>
</feature>
<dbReference type="Gene3D" id="2.30.30.40">
    <property type="entry name" value="SH3 Domains"/>
    <property type="match status" value="2"/>
</dbReference>
<dbReference type="GO" id="GO:0030833">
    <property type="term" value="P:regulation of actin filament polymerization"/>
    <property type="evidence" value="ECO:0007669"/>
    <property type="project" value="TreeGrafter"/>
</dbReference>
<comment type="caution">
    <text evidence="10">The sequence shown here is derived from an EMBL/GenBank/DDBJ whole genome shotgun (WGS) entry which is preliminary data.</text>
</comment>
<keyword evidence="5" id="KW-0446">Lipid-binding</keyword>
<proteinExistence type="predicted"/>
<keyword evidence="6" id="KW-0966">Cell projection</keyword>
<evidence type="ECO:0000256" key="6">
    <source>
        <dbReference type="ARBA" id="ARBA00023273"/>
    </source>
</evidence>
<name>A0A8J5CVK1_CHIOP</name>
<dbReference type="FunFam" id="2.30.30.40:FF:000033">
    <property type="entry name" value="FCH and double SH3 domains protein 2"/>
    <property type="match status" value="1"/>
</dbReference>
<evidence type="ECO:0000313" key="11">
    <source>
        <dbReference type="Proteomes" id="UP000770661"/>
    </source>
</evidence>
<evidence type="ECO:0000256" key="4">
    <source>
        <dbReference type="ARBA" id="ARBA00023054"/>
    </source>
</evidence>
<dbReference type="CDD" id="cd11761">
    <property type="entry name" value="SH3_FCHSD_1"/>
    <property type="match status" value="1"/>
</dbReference>
<evidence type="ECO:0000256" key="1">
    <source>
        <dbReference type="ARBA" id="ARBA00004316"/>
    </source>
</evidence>
<dbReference type="PANTHER" id="PTHR15735:SF21">
    <property type="entry name" value="PROTEIN NERVOUS WRECK"/>
    <property type="match status" value="1"/>
</dbReference>
<dbReference type="GO" id="GO:0042995">
    <property type="term" value="C:cell projection"/>
    <property type="evidence" value="ECO:0007669"/>
    <property type="project" value="UniProtKB-SubCell"/>
</dbReference>
<dbReference type="GO" id="GO:0008289">
    <property type="term" value="F:lipid binding"/>
    <property type="evidence" value="ECO:0007669"/>
    <property type="project" value="UniProtKB-KW"/>
</dbReference>
<feature type="compositionally biased region" description="Low complexity" evidence="8">
    <location>
        <begin position="572"/>
        <end position="583"/>
    </location>
</feature>
<reference evidence="10" key="1">
    <citation type="submission" date="2020-07" db="EMBL/GenBank/DDBJ databases">
        <title>The High-quality genome of the commercially important snow crab, Chionoecetes opilio.</title>
        <authorList>
            <person name="Jeong J.-H."/>
            <person name="Ryu S."/>
        </authorList>
    </citation>
    <scope>NUCLEOTIDE SEQUENCE</scope>
    <source>
        <strain evidence="10">MADBK_172401_WGS</strain>
        <tissue evidence="10">Digestive gland</tissue>
    </source>
</reference>
<feature type="compositionally biased region" description="Low complexity" evidence="8">
    <location>
        <begin position="506"/>
        <end position="516"/>
    </location>
</feature>
<gene>
    <name evidence="10" type="primary">Fchsd2</name>
    <name evidence="10" type="ORF">GWK47_047248</name>
</gene>
<feature type="domain" description="SH3" evidence="9">
    <location>
        <begin position="317"/>
        <end position="380"/>
    </location>
</feature>
<dbReference type="SMART" id="SM00326">
    <property type="entry name" value="SH3"/>
    <property type="match status" value="2"/>
</dbReference>
<sequence>MWDPMNVDWGDVPVSPLPPVTNGPPEDAVTYPKCTVLYNYTAQNPDELTIVENEELDLMAEGDGDGWVQARNYKGEVGYIPHNYIEMDEGSAAASSATPAAPSSATASQETVAETAAVEEAGDAAAISFSTLEYNLEPDEEMAAPVSFSSMDYSFEVGTDLHLLPAAAPLPPCPAPLTPAHSSPPKGPLTLLHGLSFNAGHSSQLTFASHRMLRSTEAWQHQAKKGGMPWLAPLRQLLKPCTYFQLYITDNGIIIFPNLPLTLSQQGAAAYDGGEEDYSSEPPADLPPPPPSITTTSGPPSAVPPSFALPVDTLQLHQGDYCRAVYDYEATCHEEITFSEGQIIHILKRAVHDVDDGWWEGEVDGQVGLFPSLVVEECRSDGEPLTPDGDKPSLHVSLFYPGMRSFELLPPCPVTAQTALEVCHTAILSHKVSSQPHANTLHHVFTFQAFSGSSPCTTPPPHTPPEVPGFLLPPERVIITQPTPVVETAEEAQEGMVPAEAPPDAPTTAAAANNTAGGAASGGFDAAAFELELSGQHQEQYSRQFSSSPESEATDRDQQYAELVSSPDVSNQEQQARQQKEQQPLSATSPDTLQEEAFELEPWHDEAMDPSSATTTTISLDEVTLCAGRSRATPPAPCIG</sequence>
<dbReference type="GO" id="GO:0051130">
    <property type="term" value="P:positive regulation of cellular component organization"/>
    <property type="evidence" value="ECO:0007669"/>
    <property type="project" value="UniProtKB-ARBA"/>
</dbReference>
<protein>
    <submittedName>
        <fullName evidence="10">F-BAR and double SH3 domains protein 2</fullName>
    </submittedName>
</protein>
<organism evidence="10 11">
    <name type="scientific">Chionoecetes opilio</name>
    <name type="common">Atlantic snow crab</name>
    <name type="synonym">Cancer opilio</name>
    <dbReference type="NCBI Taxonomy" id="41210"/>
    <lineage>
        <taxon>Eukaryota</taxon>
        <taxon>Metazoa</taxon>
        <taxon>Ecdysozoa</taxon>
        <taxon>Arthropoda</taxon>
        <taxon>Crustacea</taxon>
        <taxon>Multicrustacea</taxon>
        <taxon>Malacostraca</taxon>
        <taxon>Eumalacostraca</taxon>
        <taxon>Eucarida</taxon>
        <taxon>Decapoda</taxon>
        <taxon>Pleocyemata</taxon>
        <taxon>Brachyura</taxon>
        <taxon>Eubrachyura</taxon>
        <taxon>Majoidea</taxon>
        <taxon>Majidae</taxon>
        <taxon>Chionoecetes</taxon>
    </lineage>
</organism>
<dbReference type="PANTHER" id="PTHR15735">
    <property type="entry name" value="FCH AND DOUBLE SH3 DOMAINS PROTEIN"/>
    <property type="match status" value="1"/>
</dbReference>